<dbReference type="Proteomes" id="UP000247485">
    <property type="component" value="Unassembled WGS sequence"/>
</dbReference>
<gene>
    <name evidence="1" type="ORF">DET57_11925</name>
</gene>
<sequence length="153" mass="17492">MWATVAYLCFRNSPDVQDYCPVITPSLPVVDGSVLYQQAAFPVDADTVGLAQKMYSQAILSRPQNFCFNLLQHLFVQTQIVHRFLQPLIFILQLPQTRQFCHTQTGKFLPTVNGMDYLLPLRLTVRNVLTRRITMNIVFLGIDLAKNVFQLSD</sequence>
<proteinExistence type="predicted"/>
<dbReference type="AlphaFoldDB" id="A0A318FG73"/>
<name>A0A318FG73_KLEOX</name>
<dbReference type="EMBL" id="QJJG01000019">
    <property type="protein sequence ID" value="PXW39541.1"/>
    <property type="molecule type" value="Genomic_DNA"/>
</dbReference>
<evidence type="ECO:0000313" key="2">
    <source>
        <dbReference type="Proteomes" id="UP000247485"/>
    </source>
</evidence>
<protein>
    <submittedName>
        <fullName evidence="1">Uncharacterized protein</fullName>
    </submittedName>
</protein>
<organism evidence="1 2">
    <name type="scientific">Klebsiella oxytoca</name>
    <dbReference type="NCBI Taxonomy" id="571"/>
    <lineage>
        <taxon>Bacteria</taxon>
        <taxon>Pseudomonadati</taxon>
        <taxon>Pseudomonadota</taxon>
        <taxon>Gammaproteobacteria</taxon>
        <taxon>Enterobacterales</taxon>
        <taxon>Enterobacteriaceae</taxon>
        <taxon>Klebsiella/Raoultella group</taxon>
        <taxon>Klebsiella</taxon>
    </lineage>
</organism>
<evidence type="ECO:0000313" key="1">
    <source>
        <dbReference type="EMBL" id="PXW39541.1"/>
    </source>
</evidence>
<reference evidence="1 2" key="1">
    <citation type="submission" date="2018-05" db="EMBL/GenBank/DDBJ databases">
        <title>Freshwater and sediment microbial communities from various areas in North America, analyzing microbe dynamics in response to fracking.</title>
        <authorList>
            <person name="Lamendella R."/>
        </authorList>
    </citation>
    <scope>NUCLEOTIDE SEQUENCE [LARGE SCALE GENOMIC DNA]</scope>
    <source>
        <strain evidence="1 2">67</strain>
    </source>
</reference>
<comment type="caution">
    <text evidence="1">The sequence shown here is derived from an EMBL/GenBank/DDBJ whole genome shotgun (WGS) entry which is preliminary data.</text>
</comment>
<accession>A0A318FG73</accession>